<feature type="region of interest" description="Disordered" evidence="1">
    <location>
        <begin position="66"/>
        <end position="94"/>
    </location>
</feature>
<evidence type="ECO:0000256" key="1">
    <source>
        <dbReference type="SAM" id="MobiDB-lite"/>
    </source>
</evidence>
<proteinExistence type="predicted"/>
<keyword evidence="2" id="KW-1133">Transmembrane helix</keyword>
<protein>
    <submittedName>
        <fullName evidence="4">Uncharacterized protein</fullName>
    </submittedName>
</protein>
<feature type="compositionally biased region" description="Basic residues" evidence="1">
    <location>
        <begin position="66"/>
        <end position="86"/>
    </location>
</feature>
<dbReference type="Proteomes" id="UP000046392">
    <property type="component" value="Unplaced"/>
</dbReference>
<sequence length="94" mass="11233">MIYRNLGVFDFFLIFAITAANYIQYRSGRDHFIQNDLIKKTTAKPVINAFNSHDFIYKPFVHRLKKPHEKTTLHKKQKKKVPKKPMQKKDKNTK</sequence>
<evidence type="ECO:0000313" key="4">
    <source>
        <dbReference type="WBParaSite" id="SPAL_0000673700.1"/>
    </source>
</evidence>
<keyword evidence="2" id="KW-0812">Transmembrane</keyword>
<dbReference type="AlphaFoldDB" id="A0A0N5BLD9"/>
<dbReference type="WBParaSite" id="SPAL_0000673700.1">
    <property type="protein sequence ID" value="SPAL_0000673700.1"/>
    <property type="gene ID" value="SPAL_0000673700"/>
</dbReference>
<keyword evidence="2" id="KW-0472">Membrane</keyword>
<evidence type="ECO:0000313" key="3">
    <source>
        <dbReference type="Proteomes" id="UP000046392"/>
    </source>
</evidence>
<feature type="transmembrane region" description="Helical" evidence="2">
    <location>
        <begin position="6"/>
        <end position="23"/>
    </location>
</feature>
<accession>A0A0N5BLD9</accession>
<name>A0A0N5BLD9_STREA</name>
<evidence type="ECO:0000256" key="2">
    <source>
        <dbReference type="SAM" id="Phobius"/>
    </source>
</evidence>
<reference evidence="4" key="1">
    <citation type="submission" date="2017-02" db="UniProtKB">
        <authorList>
            <consortium name="WormBaseParasite"/>
        </authorList>
    </citation>
    <scope>IDENTIFICATION</scope>
</reference>
<organism evidence="3 4">
    <name type="scientific">Strongyloides papillosus</name>
    <name type="common">Intestinal threadworm</name>
    <dbReference type="NCBI Taxonomy" id="174720"/>
    <lineage>
        <taxon>Eukaryota</taxon>
        <taxon>Metazoa</taxon>
        <taxon>Ecdysozoa</taxon>
        <taxon>Nematoda</taxon>
        <taxon>Chromadorea</taxon>
        <taxon>Rhabditida</taxon>
        <taxon>Tylenchina</taxon>
        <taxon>Panagrolaimomorpha</taxon>
        <taxon>Strongyloidoidea</taxon>
        <taxon>Strongyloididae</taxon>
        <taxon>Strongyloides</taxon>
    </lineage>
</organism>
<keyword evidence="3" id="KW-1185">Reference proteome</keyword>